<dbReference type="GO" id="GO:0001216">
    <property type="term" value="F:DNA-binding transcription activator activity"/>
    <property type="evidence" value="ECO:0007669"/>
    <property type="project" value="InterPro"/>
</dbReference>
<dbReference type="PANTHER" id="PTHR32248">
    <property type="entry name" value="RNA POLYMERASE SIGMA-54 FACTOR"/>
    <property type="match status" value="1"/>
</dbReference>
<keyword evidence="4" id="KW-0548">Nucleotidyltransferase</keyword>
<dbReference type="PANTHER" id="PTHR32248:SF4">
    <property type="entry name" value="RNA POLYMERASE SIGMA-54 FACTOR"/>
    <property type="match status" value="1"/>
</dbReference>
<evidence type="ECO:0000259" key="10">
    <source>
        <dbReference type="Pfam" id="PF04552"/>
    </source>
</evidence>
<dbReference type="RefSeq" id="WP_073303462.1">
    <property type="nucleotide sequence ID" value="NZ_FRAW01000009.1"/>
</dbReference>
<keyword evidence="13" id="KW-1185">Reference proteome</keyword>
<dbReference type="GO" id="GO:0006352">
    <property type="term" value="P:DNA-templated transcription initiation"/>
    <property type="evidence" value="ECO:0007669"/>
    <property type="project" value="InterPro"/>
</dbReference>
<feature type="compositionally biased region" description="Basic and acidic residues" evidence="9">
    <location>
        <begin position="55"/>
        <end position="82"/>
    </location>
</feature>
<name>A0A1M6T888_9BACT</name>
<reference evidence="13" key="1">
    <citation type="submission" date="2016-11" db="EMBL/GenBank/DDBJ databases">
        <authorList>
            <person name="Varghese N."/>
            <person name="Submissions S."/>
        </authorList>
    </citation>
    <scope>NUCLEOTIDE SEQUENCE [LARGE SCALE GENOMIC DNA]</scope>
    <source>
        <strain evidence="13">UWOS</strain>
    </source>
</reference>
<keyword evidence="2" id="KW-0240">DNA-directed RNA polymerase</keyword>
<sequence>MDLGIQLKQGMKLEQNLSPQMLQSIKLLQMNSMELETTISQELETNPLLEMDETPDSRLESIDAPTRESSRQDGDDNSHDLMEPGMENTMDWAQYMEDGFRNAEAPFKDLGGRDPDEEWRPEPTRGLSMQEVLRNQLREWKRPARIVKIVEYLIDCVGDDGFLSPADKNLLDAETEQIQQDPDIAEVEEVLQQKKRLEDASYPVQEAFHVLQSFTPPGIGARNLRECFLIQAYRIPDFSPLAIRILEKEFDALKDLRYASIAKALGVSSEEVQKAVRELAVLSPHPGSQINNTPTQTITPDMEVVETAPGNFKVVMRREHIPRLRINETYRKLLLSPTASKQDKNFVREKLNAANSFIKSVDNRRSTIELVMNAILKKQHDFFAKGPENLKPMILQDIADEVHRDPSTVNRATNGKYVDTPFGVYELKQFFSSGVPQEDGSAVGSAKILDSIKDLVANEDSSAPLSDQAITDALMRMGMKVARRTVAKYREELRILPARLRKTVK</sequence>
<dbReference type="Gene3D" id="1.10.10.60">
    <property type="entry name" value="Homeodomain-like"/>
    <property type="match status" value="1"/>
</dbReference>
<keyword evidence="5" id="KW-0805">Transcription regulation</keyword>
<accession>A0A1M6T888</accession>
<evidence type="ECO:0000256" key="7">
    <source>
        <dbReference type="ARBA" id="ARBA00023125"/>
    </source>
</evidence>
<keyword evidence="8" id="KW-0804">Transcription</keyword>
<organism evidence="12 13">
    <name type="scientific">Fibrobacter intestinalis</name>
    <dbReference type="NCBI Taxonomy" id="28122"/>
    <lineage>
        <taxon>Bacteria</taxon>
        <taxon>Pseudomonadati</taxon>
        <taxon>Fibrobacterota</taxon>
        <taxon>Fibrobacteria</taxon>
        <taxon>Fibrobacterales</taxon>
        <taxon>Fibrobacteraceae</taxon>
        <taxon>Fibrobacter</taxon>
    </lineage>
</organism>
<evidence type="ECO:0000256" key="2">
    <source>
        <dbReference type="ARBA" id="ARBA00022478"/>
    </source>
</evidence>
<evidence type="ECO:0000256" key="8">
    <source>
        <dbReference type="ARBA" id="ARBA00023163"/>
    </source>
</evidence>
<evidence type="ECO:0000256" key="4">
    <source>
        <dbReference type="ARBA" id="ARBA00022695"/>
    </source>
</evidence>
<feature type="domain" description="RNA polymerase sigma factor 54 core-binding" evidence="11">
    <location>
        <begin position="125"/>
        <end position="330"/>
    </location>
</feature>
<keyword evidence="6" id="KW-0731">Sigma factor</keyword>
<dbReference type="GO" id="GO:0003677">
    <property type="term" value="F:DNA binding"/>
    <property type="evidence" value="ECO:0007669"/>
    <property type="project" value="UniProtKB-KW"/>
</dbReference>
<protein>
    <submittedName>
        <fullName evidence="12">RNA polymerase, sigma 54 subunit, RpoN/SigL</fullName>
    </submittedName>
</protein>
<evidence type="ECO:0000256" key="5">
    <source>
        <dbReference type="ARBA" id="ARBA00023015"/>
    </source>
</evidence>
<dbReference type="InterPro" id="IPR038709">
    <property type="entry name" value="RpoN_core-bd_sf"/>
</dbReference>
<keyword evidence="7" id="KW-0238">DNA-binding</keyword>
<evidence type="ECO:0000256" key="3">
    <source>
        <dbReference type="ARBA" id="ARBA00022679"/>
    </source>
</evidence>
<dbReference type="InterPro" id="IPR007046">
    <property type="entry name" value="RNA_pol_sigma_54_core-bd"/>
</dbReference>
<dbReference type="PRINTS" id="PR00045">
    <property type="entry name" value="SIGMA54FCT"/>
</dbReference>
<dbReference type="GO" id="GO:0000428">
    <property type="term" value="C:DNA-directed RNA polymerase complex"/>
    <property type="evidence" value="ECO:0007669"/>
    <property type="project" value="UniProtKB-KW"/>
</dbReference>
<dbReference type="GO" id="GO:0016987">
    <property type="term" value="F:sigma factor activity"/>
    <property type="evidence" value="ECO:0007669"/>
    <property type="project" value="UniProtKB-KW"/>
</dbReference>
<evidence type="ECO:0000256" key="1">
    <source>
        <dbReference type="ARBA" id="ARBA00008798"/>
    </source>
</evidence>
<dbReference type="Pfam" id="PF04552">
    <property type="entry name" value="Sigma54_DBD"/>
    <property type="match status" value="1"/>
</dbReference>
<keyword evidence="3" id="KW-0808">Transferase</keyword>
<evidence type="ECO:0000313" key="13">
    <source>
        <dbReference type="Proteomes" id="UP000184275"/>
    </source>
</evidence>
<dbReference type="GO" id="GO:0016779">
    <property type="term" value="F:nucleotidyltransferase activity"/>
    <property type="evidence" value="ECO:0007669"/>
    <property type="project" value="UniProtKB-KW"/>
</dbReference>
<feature type="domain" description="RNA polymerase sigma factor 54 DNA-binding" evidence="10">
    <location>
        <begin position="345"/>
        <end position="502"/>
    </location>
</feature>
<dbReference type="PIRSF" id="PIRSF000774">
    <property type="entry name" value="RpoN"/>
    <property type="match status" value="1"/>
</dbReference>
<dbReference type="PROSITE" id="PS00718">
    <property type="entry name" value="SIGMA54_2"/>
    <property type="match status" value="1"/>
</dbReference>
<dbReference type="Pfam" id="PF00309">
    <property type="entry name" value="Sigma54_AID"/>
    <property type="match status" value="1"/>
</dbReference>
<dbReference type="NCBIfam" id="TIGR02395">
    <property type="entry name" value="rpoN_sigma"/>
    <property type="match status" value="1"/>
</dbReference>
<dbReference type="InterPro" id="IPR000394">
    <property type="entry name" value="RNA_pol_sigma_54"/>
</dbReference>
<evidence type="ECO:0000256" key="9">
    <source>
        <dbReference type="SAM" id="MobiDB-lite"/>
    </source>
</evidence>
<dbReference type="Pfam" id="PF04963">
    <property type="entry name" value="Sigma54_CBD"/>
    <property type="match status" value="1"/>
</dbReference>
<dbReference type="EMBL" id="FRAW01000009">
    <property type="protein sequence ID" value="SHK53197.1"/>
    <property type="molecule type" value="Genomic_DNA"/>
</dbReference>
<dbReference type="Proteomes" id="UP000184275">
    <property type="component" value="Unassembled WGS sequence"/>
</dbReference>
<dbReference type="Gene3D" id="1.10.10.1330">
    <property type="entry name" value="RNA polymerase sigma-54 factor, core-binding domain"/>
    <property type="match status" value="1"/>
</dbReference>
<evidence type="ECO:0000313" key="12">
    <source>
        <dbReference type="EMBL" id="SHK53197.1"/>
    </source>
</evidence>
<evidence type="ECO:0000256" key="6">
    <source>
        <dbReference type="ARBA" id="ARBA00023082"/>
    </source>
</evidence>
<proteinExistence type="inferred from homology"/>
<evidence type="ECO:0000259" key="11">
    <source>
        <dbReference type="Pfam" id="PF04963"/>
    </source>
</evidence>
<comment type="similarity">
    <text evidence="1">Belongs to the sigma-54 factor family.</text>
</comment>
<dbReference type="PROSITE" id="PS50044">
    <property type="entry name" value="SIGMA54_3"/>
    <property type="match status" value="1"/>
</dbReference>
<dbReference type="InterPro" id="IPR007634">
    <property type="entry name" value="RNA_pol_sigma_54_DNA-bd"/>
</dbReference>
<feature type="region of interest" description="Disordered" evidence="9">
    <location>
        <begin position="42"/>
        <end position="83"/>
    </location>
</feature>
<gene>
    <name evidence="12" type="ORF">SAMN05720469_10921</name>
</gene>
<dbReference type="AlphaFoldDB" id="A0A1M6T888"/>